<proteinExistence type="predicted"/>
<accession>A0A1H6BJM5</accession>
<sequence>MFDGMGKTLASGPSPLSPAVFSILLALADGEKHGYGIMQEVRDHAPMGPGTLYGSLDRLLAACLIEETGLTDDERRRYYRLTGAGRDALDAEAARMQANLARARRKGIKPIGVRA</sequence>
<dbReference type="PANTHER" id="PTHR33169">
    <property type="entry name" value="PADR-FAMILY TRANSCRIPTIONAL REGULATOR"/>
    <property type="match status" value="1"/>
</dbReference>
<dbReference type="EMBL" id="FNVA01000007">
    <property type="protein sequence ID" value="SEG60605.1"/>
    <property type="molecule type" value="Genomic_DNA"/>
</dbReference>
<evidence type="ECO:0000313" key="3">
    <source>
        <dbReference type="Proteomes" id="UP000236728"/>
    </source>
</evidence>
<dbReference type="PANTHER" id="PTHR33169:SF13">
    <property type="entry name" value="PADR-FAMILY TRANSCRIPTIONAL REGULATOR"/>
    <property type="match status" value="1"/>
</dbReference>
<dbReference type="InterPro" id="IPR036388">
    <property type="entry name" value="WH-like_DNA-bd_sf"/>
</dbReference>
<dbReference type="InterPro" id="IPR052509">
    <property type="entry name" value="Metal_resp_DNA-bind_regulator"/>
</dbReference>
<evidence type="ECO:0000313" key="2">
    <source>
        <dbReference type="EMBL" id="SEG60605.1"/>
    </source>
</evidence>
<gene>
    <name evidence="2" type="ORF">SAMN05421819_3740</name>
</gene>
<keyword evidence="3" id="KW-1185">Reference proteome</keyword>
<dbReference type="InterPro" id="IPR005149">
    <property type="entry name" value="Tscrpt_reg_PadR_N"/>
</dbReference>
<organism evidence="2 3">
    <name type="scientific">Bryocella elongata</name>
    <dbReference type="NCBI Taxonomy" id="863522"/>
    <lineage>
        <taxon>Bacteria</taxon>
        <taxon>Pseudomonadati</taxon>
        <taxon>Acidobacteriota</taxon>
        <taxon>Terriglobia</taxon>
        <taxon>Terriglobales</taxon>
        <taxon>Acidobacteriaceae</taxon>
        <taxon>Bryocella</taxon>
    </lineage>
</organism>
<reference evidence="2 3" key="1">
    <citation type="submission" date="2016-10" db="EMBL/GenBank/DDBJ databases">
        <authorList>
            <person name="de Groot N.N."/>
        </authorList>
    </citation>
    <scope>NUCLEOTIDE SEQUENCE [LARGE SCALE GENOMIC DNA]</scope>
    <source>
        <strain evidence="2 3">DSM 22489</strain>
    </source>
</reference>
<dbReference type="SUPFAM" id="SSF46785">
    <property type="entry name" value="Winged helix' DNA-binding domain"/>
    <property type="match status" value="1"/>
</dbReference>
<dbReference type="InterPro" id="IPR036390">
    <property type="entry name" value="WH_DNA-bd_sf"/>
</dbReference>
<dbReference type="Gene3D" id="1.10.10.10">
    <property type="entry name" value="Winged helix-like DNA-binding domain superfamily/Winged helix DNA-binding domain"/>
    <property type="match status" value="1"/>
</dbReference>
<feature type="domain" description="Transcription regulator PadR N-terminal" evidence="1">
    <location>
        <begin position="23"/>
        <end position="90"/>
    </location>
</feature>
<evidence type="ECO:0000259" key="1">
    <source>
        <dbReference type="Pfam" id="PF03551"/>
    </source>
</evidence>
<name>A0A1H6BJM5_9BACT</name>
<dbReference type="AlphaFoldDB" id="A0A1H6BJM5"/>
<protein>
    <submittedName>
        <fullName evidence="2">Transcriptional regulator, PadR family</fullName>
    </submittedName>
</protein>
<dbReference type="Proteomes" id="UP000236728">
    <property type="component" value="Unassembled WGS sequence"/>
</dbReference>
<dbReference type="Pfam" id="PF03551">
    <property type="entry name" value="PadR"/>
    <property type="match status" value="1"/>
</dbReference>